<dbReference type="Gene3D" id="1.20.1070.10">
    <property type="entry name" value="Rhodopsin 7-helix transmembrane proteins"/>
    <property type="match status" value="1"/>
</dbReference>
<dbReference type="Proteomes" id="UP001140091">
    <property type="component" value="Unassembled WGS sequence"/>
</dbReference>
<accession>A0A9W8JG55</accession>
<comment type="subcellular location">
    <subcellularLocation>
        <location evidence="1">Membrane</location>
        <topology evidence="1">Multi-pass membrane protein</topology>
    </subcellularLocation>
</comment>
<dbReference type="InterPro" id="IPR000276">
    <property type="entry name" value="GPCR_Rhodpsn"/>
</dbReference>
<proteinExistence type="predicted"/>
<keyword evidence="3 6" id="KW-1133">Transmembrane helix</keyword>
<dbReference type="GO" id="GO:0007189">
    <property type="term" value="P:adenylate cyclase-activating G protein-coupled receptor signaling pathway"/>
    <property type="evidence" value="ECO:0007669"/>
    <property type="project" value="TreeGrafter"/>
</dbReference>
<feature type="transmembrane region" description="Helical" evidence="6">
    <location>
        <begin position="56"/>
        <end position="78"/>
    </location>
</feature>
<dbReference type="OrthoDB" id="3007421at2759"/>
<evidence type="ECO:0008006" key="9">
    <source>
        <dbReference type="Google" id="ProtNLM"/>
    </source>
</evidence>
<organism evidence="7 8">
    <name type="scientific">Candolleomyces eurysporus</name>
    <dbReference type="NCBI Taxonomy" id="2828524"/>
    <lineage>
        <taxon>Eukaryota</taxon>
        <taxon>Fungi</taxon>
        <taxon>Dikarya</taxon>
        <taxon>Basidiomycota</taxon>
        <taxon>Agaricomycotina</taxon>
        <taxon>Agaricomycetes</taxon>
        <taxon>Agaricomycetidae</taxon>
        <taxon>Agaricales</taxon>
        <taxon>Agaricineae</taxon>
        <taxon>Psathyrellaceae</taxon>
        <taxon>Candolleomyces</taxon>
    </lineage>
</organism>
<name>A0A9W8JG55_9AGAR</name>
<evidence type="ECO:0000313" key="8">
    <source>
        <dbReference type="Proteomes" id="UP001140091"/>
    </source>
</evidence>
<feature type="transmembrane region" description="Helical" evidence="6">
    <location>
        <begin position="241"/>
        <end position="259"/>
    </location>
</feature>
<keyword evidence="8" id="KW-1185">Reference proteome</keyword>
<evidence type="ECO:0000256" key="4">
    <source>
        <dbReference type="ARBA" id="ARBA00023136"/>
    </source>
</evidence>
<evidence type="ECO:0000256" key="2">
    <source>
        <dbReference type="ARBA" id="ARBA00022692"/>
    </source>
</evidence>
<feature type="region of interest" description="Disordered" evidence="5">
    <location>
        <begin position="387"/>
        <end position="413"/>
    </location>
</feature>
<dbReference type="PANTHER" id="PTHR23112">
    <property type="entry name" value="G PROTEIN-COUPLED RECEPTOR 157-RELATED"/>
    <property type="match status" value="1"/>
</dbReference>
<dbReference type="GO" id="GO:0005886">
    <property type="term" value="C:plasma membrane"/>
    <property type="evidence" value="ECO:0007669"/>
    <property type="project" value="TreeGrafter"/>
</dbReference>
<feature type="transmembrane region" description="Helical" evidence="6">
    <location>
        <begin position="98"/>
        <end position="120"/>
    </location>
</feature>
<feature type="transmembrane region" description="Helical" evidence="6">
    <location>
        <begin position="132"/>
        <end position="151"/>
    </location>
</feature>
<dbReference type="EMBL" id="JANBPK010000704">
    <property type="protein sequence ID" value="KAJ2935156.1"/>
    <property type="molecule type" value="Genomic_DNA"/>
</dbReference>
<comment type="caution">
    <text evidence="7">The sequence shown here is derived from an EMBL/GenBank/DDBJ whole genome shotgun (WGS) entry which is preliminary data.</text>
</comment>
<dbReference type="GO" id="GO:0004930">
    <property type="term" value="F:G protein-coupled receptor activity"/>
    <property type="evidence" value="ECO:0007669"/>
    <property type="project" value="InterPro"/>
</dbReference>
<feature type="transmembrane region" description="Helical" evidence="6">
    <location>
        <begin position="271"/>
        <end position="293"/>
    </location>
</feature>
<feature type="compositionally biased region" description="Polar residues" evidence="5">
    <location>
        <begin position="322"/>
        <end position="338"/>
    </location>
</feature>
<feature type="transmembrane region" description="Helical" evidence="6">
    <location>
        <begin position="12"/>
        <end position="35"/>
    </location>
</feature>
<dbReference type="SUPFAM" id="SSF81321">
    <property type="entry name" value="Family A G protein-coupled receptor-like"/>
    <property type="match status" value="1"/>
</dbReference>
<gene>
    <name evidence="7" type="ORF">H1R20_g1902</name>
</gene>
<evidence type="ECO:0000256" key="1">
    <source>
        <dbReference type="ARBA" id="ARBA00004141"/>
    </source>
</evidence>
<dbReference type="PANTHER" id="PTHR23112:SF37">
    <property type="entry name" value="G PROTEIN-COUPLED RECEPTOR GPR1"/>
    <property type="match status" value="1"/>
</dbReference>
<evidence type="ECO:0000256" key="6">
    <source>
        <dbReference type="SAM" id="Phobius"/>
    </source>
</evidence>
<dbReference type="Pfam" id="PF00001">
    <property type="entry name" value="7tm_1"/>
    <property type="match status" value="1"/>
</dbReference>
<keyword evidence="4 6" id="KW-0472">Membrane</keyword>
<feature type="region of interest" description="Disordered" evidence="5">
    <location>
        <begin position="322"/>
        <end position="343"/>
    </location>
</feature>
<keyword evidence="2 6" id="KW-0812">Transmembrane</keyword>
<dbReference type="CDD" id="cd00637">
    <property type="entry name" value="7tm_classA_rhodopsin-like"/>
    <property type="match status" value="1"/>
</dbReference>
<feature type="transmembrane region" description="Helical" evidence="6">
    <location>
        <begin position="180"/>
        <end position="199"/>
    </location>
</feature>
<protein>
    <recommendedName>
        <fullName evidence="9">Glucose receptor Git3 N-terminal domain-containing protein</fullName>
    </recommendedName>
</protein>
<sequence length="413" mass="46418">MSSFSFQERLGIYFVVQSGCLSAAAVVVLLFYSLFRLWKQRNVESSDSSDATGSSLFWNLMISDLLQATGCLPSIRWMLDGVVTEGSLCTAQAVVKQIGINGAALSSLCIAIHTFTVLILRRRIPLYAPKCTVLLIWLFIALVVGTPYASYSAGRYYGETGYWCWIVKDHTAARILSQYLWVWLSALIMSILYGIMFLVMRNLIIVGKDGVYLAKWQRRVRPIIVTTDYEEEKASRDLARVLLFYPAVYIICVLPYSISRWLSFSGHHVPFQFTLFSSALFAYSGFFNVILYFTTRRDYALGSTRPIISAQLPTTHYLLPSSGSSDSQAINSASTATLAPSPLRDNNYDEIGLLNGRRQQRPSYQKWYNNSNTNNTYERIGRWQNQDSTTVFPSPTDTTGTGTTLCMPSPVES</sequence>
<feature type="non-terminal residue" evidence="7">
    <location>
        <position position="1"/>
    </location>
</feature>
<dbReference type="AlphaFoldDB" id="A0A9W8JG55"/>
<evidence type="ECO:0000313" key="7">
    <source>
        <dbReference type="EMBL" id="KAJ2935156.1"/>
    </source>
</evidence>
<evidence type="ECO:0000256" key="3">
    <source>
        <dbReference type="ARBA" id="ARBA00022989"/>
    </source>
</evidence>
<evidence type="ECO:0000256" key="5">
    <source>
        <dbReference type="SAM" id="MobiDB-lite"/>
    </source>
</evidence>
<reference evidence="7" key="1">
    <citation type="submission" date="2022-06" db="EMBL/GenBank/DDBJ databases">
        <title>Genome Sequence of Candolleomyces eurysporus.</title>
        <authorList>
            <person name="Buettner E."/>
        </authorList>
    </citation>
    <scope>NUCLEOTIDE SEQUENCE</scope>
    <source>
        <strain evidence="7">VTCC 930004</strain>
    </source>
</reference>